<dbReference type="GO" id="GO:0016989">
    <property type="term" value="F:sigma factor antagonist activity"/>
    <property type="evidence" value="ECO:0007669"/>
    <property type="project" value="TreeGrafter"/>
</dbReference>
<protein>
    <recommendedName>
        <fullName evidence="2">Anti-sigma K factor RskA C-terminal domain-containing protein</fullName>
    </recommendedName>
</protein>
<keyword evidence="1" id="KW-0812">Transmembrane</keyword>
<keyword evidence="1" id="KW-1133">Transmembrane helix</keyword>
<dbReference type="EMBL" id="CZQE01000029">
    <property type="protein sequence ID" value="CUS43282.1"/>
    <property type="molecule type" value="Genomic_DNA"/>
</dbReference>
<accession>A0A161KCJ6</accession>
<evidence type="ECO:0000256" key="1">
    <source>
        <dbReference type="SAM" id="Phobius"/>
    </source>
</evidence>
<dbReference type="GO" id="GO:0005886">
    <property type="term" value="C:plasma membrane"/>
    <property type="evidence" value="ECO:0007669"/>
    <property type="project" value="InterPro"/>
</dbReference>
<dbReference type="InterPro" id="IPR018764">
    <property type="entry name" value="RskA_C"/>
</dbReference>
<dbReference type="PANTHER" id="PTHR37461">
    <property type="entry name" value="ANTI-SIGMA-K FACTOR RSKA"/>
    <property type="match status" value="1"/>
</dbReference>
<proteinExistence type="predicted"/>
<gene>
    <name evidence="3" type="ORF">MGWOODY_Smn3642</name>
</gene>
<dbReference type="InterPro" id="IPR051474">
    <property type="entry name" value="Anti-sigma-K/W_factor"/>
</dbReference>
<evidence type="ECO:0000259" key="2">
    <source>
        <dbReference type="Pfam" id="PF10099"/>
    </source>
</evidence>
<feature type="domain" description="Anti-sigma K factor RskA C-terminal" evidence="2">
    <location>
        <begin position="103"/>
        <end position="240"/>
    </location>
</feature>
<name>A0A161KCJ6_9ZZZZ</name>
<dbReference type="AlphaFoldDB" id="A0A161KCJ6"/>
<evidence type="ECO:0000313" key="3">
    <source>
        <dbReference type="EMBL" id="CUS43282.1"/>
    </source>
</evidence>
<reference evidence="3" key="1">
    <citation type="submission" date="2015-10" db="EMBL/GenBank/DDBJ databases">
        <authorList>
            <person name="Gilbert D.G."/>
        </authorList>
    </citation>
    <scope>NUCLEOTIDE SEQUENCE</scope>
</reference>
<keyword evidence="1" id="KW-0472">Membrane</keyword>
<sequence length="249" mass="25514">MSDDRTLDDTPDMAAAELALGLLEGEERSRALRRVLAETGFAQDVERWRGHLAQLFDLWPAIPAPAGVLERVEWSIDGPAAMAAPAPPRRHFFWPAIAGVSSVAAAALLLVVVLRPISYVPHPVRPAATPTAPVAAVPAKMLVASIDPVEKGTPVTAVYDPGSGALRLTAAALADANRSAELWVIGGDGVPHSLGLLRSSGGSSFAVNTANRARLAAGATLAVSLEPIGGSPTGLPTGPVVATGALSQV</sequence>
<organism evidence="3">
    <name type="scientific">hydrothermal vent metagenome</name>
    <dbReference type="NCBI Taxonomy" id="652676"/>
    <lineage>
        <taxon>unclassified sequences</taxon>
        <taxon>metagenomes</taxon>
        <taxon>ecological metagenomes</taxon>
    </lineage>
</organism>
<dbReference type="GO" id="GO:0006417">
    <property type="term" value="P:regulation of translation"/>
    <property type="evidence" value="ECO:0007669"/>
    <property type="project" value="TreeGrafter"/>
</dbReference>
<dbReference type="PANTHER" id="PTHR37461:SF1">
    <property type="entry name" value="ANTI-SIGMA-K FACTOR RSKA"/>
    <property type="match status" value="1"/>
</dbReference>
<feature type="transmembrane region" description="Helical" evidence="1">
    <location>
        <begin position="92"/>
        <end position="114"/>
    </location>
</feature>
<dbReference type="Pfam" id="PF10099">
    <property type="entry name" value="RskA_C"/>
    <property type="match status" value="1"/>
</dbReference>